<name>A0A5Q0LNK4_9ACTN</name>
<proteinExistence type="predicted"/>
<gene>
    <name evidence="1" type="ORF">GFH48_36660</name>
</gene>
<dbReference type="AlphaFoldDB" id="A0A5Q0LNK4"/>
<protein>
    <submittedName>
        <fullName evidence="1">DNA alkylation repair protein</fullName>
    </submittedName>
</protein>
<dbReference type="KEGG" id="sfy:GFH48_36660"/>
<sequence length="368" mass="40245">MPLAEELLGSAAVAALADCLDRAGRPHDAKAVRTCGKRLDGLALRERSDLVRDVLTASLPEGYAATQTVVRTALADPGFTGWMIWPVTEAVVTRALEDDDPDSFEAALHLLAELTPRLTAEFAIRRMLRADLARTLRVVQRWTDHPDEHVRRLASEGTRPRLPWAIRVPGLLTSPELTRPVLDALYRDPSEYVRRSVANHVNDISHAVPDLAVEVAAGWSAAPDEHTPRVVRHALRTAVKKGHPGALSLMGFEPATEVAVLGPQLDEDRVAVGDEITFAFDVANEGAAPAKLVIDYVIHYQKANGSTAPKVFKLTTRTLDAGERVSISRRHSFRKITTRVFHPGAHALELQVNGEVRGRAEFTLLAPS</sequence>
<dbReference type="SUPFAM" id="SSF48371">
    <property type="entry name" value="ARM repeat"/>
    <property type="match status" value="1"/>
</dbReference>
<evidence type="ECO:0000313" key="1">
    <source>
        <dbReference type="EMBL" id="QFZ78089.1"/>
    </source>
</evidence>
<evidence type="ECO:0000313" key="2">
    <source>
        <dbReference type="Proteomes" id="UP000326179"/>
    </source>
</evidence>
<reference evidence="1 2" key="1">
    <citation type="submission" date="2019-10" db="EMBL/GenBank/DDBJ databases">
        <title>A novel species.</title>
        <authorList>
            <person name="Gao J."/>
        </authorList>
    </citation>
    <scope>NUCLEOTIDE SEQUENCE [LARGE SCALE GENOMIC DNA]</scope>
    <source>
        <strain evidence="1 2">QMT-28</strain>
    </source>
</reference>
<dbReference type="EMBL" id="CP045643">
    <property type="protein sequence ID" value="QFZ78089.1"/>
    <property type="molecule type" value="Genomic_DNA"/>
</dbReference>
<keyword evidence="2" id="KW-1185">Reference proteome</keyword>
<dbReference type="Gene3D" id="1.25.40.290">
    <property type="entry name" value="ARM repeat domains"/>
    <property type="match status" value="1"/>
</dbReference>
<dbReference type="InterPro" id="IPR016024">
    <property type="entry name" value="ARM-type_fold"/>
</dbReference>
<dbReference type="Proteomes" id="UP000326179">
    <property type="component" value="Chromosome"/>
</dbReference>
<organism evidence="1 2">
    <name type="scientific">Streptomyces fagopyri</name>
    <dbReference type="NCBI Taxonomy" id="2662397"/>
    <lineage>
        <taxon>Bacteria</taxon>
        <taxon>Bacillati</taxon>
        <taxon>Actinomycetota</taxon>
        <taxon>Actinomycetes</taxon>
        <taxon>Kitasatosporales</taxon>
        <taxon>Streptomycetaceae</taxon>
        <taxon>Streptomyces</taxon>
    </lineage>
</organism>
<accession>A0A5Q0LNK4</accession>
<dbReference type="RefSeq" id="WP_153292268.1">
    <property type="nucleotide sequence ID" value="NZ_CP045643.1"/>
</dbReference>